<dbReference type="PANTHER" id="PTHR42791:SF17">
    <property type="entry name" value="ACETYLTRANSFERASE, GNAT FAMILY FAMILY (AFU_ORTHOLOGUE AFUA_8G05690)"/>
    <property type="match status" value="1"/>
</dbReference>
<gene>
    <name evidence="1" type="ORF">QBC38DRAFT_258894</name>
</gene>
<evidence type="ECO:0008006" key="3">
    <source>
        <dbReference type="Google" id="ProtNLM"/>
    </source>
</evidence>
<accession>A0AAN7H0U0</accession>
<organism evidence="1 2">
    <name type="scientific">Podospora fimiseda</name>
    <dbReference type="NCBI Taxonomy" id="252190"/>
    <lineage>
        <taxon>Eukaryota</taxon>
        <taxon>Fungi</taxon>
        <taxon>Dikarya</taxon>
        <taxon>Ascomycota</taxon>
        <taxon>Pezizomycotina</taxon>
        <taxon>Sordariomycetes</taxon>
        <taxon>Sordariomycetidae</taxon>
        <taxon>Sordariales</taxon>
        <taxon>Podosporaceae</taxon>
        <taxon>Podospora</taxon>
    </lineage>
</organism>
<reference evidence="1" key="1">
    <citation type="journal article" date="2023" name="Mol. Phylogenet. Evol.">
        <title>Genome-scale phylogeny and comparative genomics of the fungal order Sordariales.</title>
        <authorList>
            <person name="Hensen N."/>
            <person name="Bonometti L."/>
            <person name="Westerberg I."/>
            <person name="Brannstrom I.O."/>
            <person name="Guillou S."/>
            <person name="Cros-Aarteil S."/>
            <person name="Calhoun S."/>
            <person name="Haridas S."/>
            <person name="Kuo A."/>
            <person name="Mondo S."/>
            <person name="Pangilinan J."/>
            <person name="Riley R."/>
            <person name="LaButti K."/>
            <person name="Andreopoulos B."/>
            <person name="Lipzen A."/>
            <person name="Chen C."/>
            <person name="Yan M."/>
            <person name="Daum C."/>
            <person name="Ng V."/>
            <person name="Clum A."/>
            <person name="Steindorff A."/>
            <person name="Ohm R.A."/>
            <person name="Martin F."/>
            <person name="Silar P."/>
            <person name="Natvig D.O."/>
            <person name="Lalanne C."/>
            <person name="Gautier V."/>
            <person name="Ament-Velasquez S.L."/>
            <person name="Kruys A."/>
            <person name="Hutchinson M.I."/>
            <person name="Powell A.J."/>
            <person name="Barry K."/>
            <person name="Miller A.N."/>
            <person name="Grigoriev I.V."/>
            <person name="Debuchy R."/>
            <person name="Gladieux P."/>
            <person name="Hiltunen Thoren M."/>
            <person name="Johannesson H."/>
        </authorList>
    </citation>
    <scope>NUCLEOTIDE SEQUENCE</scope>
    <source>
        <strain evidence="1">CBS 990.96</strain>
    </source>
</reference>
<dbReference type="InterPro" id="IPR016181">
    <property type="entry name" value="Acyl_CoA_acyltransferase"/>
</dbReference>
<dbReference type="Proteomes" id="UP001301958">
    <property type="component" value="Unassembled WGS sequence"/>
</dbReference>
<evidence type="ECO:0000313" key="1">
    <source>
        <dbReference type="EMBL" id="KAK4231121.1"/>
    </source>
</evidence>
<comment type="caution">
    <text evidence="1">The sequence shown here is derived from an EMBL/GenBank/DDBJ whole genome shotgun (WGS) entry which is preliminary data.</text>
</comment>
<dbReference type="AlphaFoldDB" id="A0AAN7H0U0"/>
<name>A0AAN7H0U0_9PEZI</name>
<dbReference type="EMBL" id="MU865294">
    <property type="protein sequence ID" value="KAK4231121.1"/>
    <property type="molecule type" value="Genomic_DNA"/>
</dbReference>
<proteinExistence type="predicted"/>
<dbReference type="InterPro" id="IPR052523">
    <property type="entry name" value="Trichothecene_AcTrans"/>
</dbReference>
<reference evidence="1" key="2">
    <citation type="submission" date="2023-05" db="EMBL/GenBank/DDBJ databases">
        <authorList>
            <consortium name="Lawrence Berkeley National Laboratory"/>
            <person name="Steindorff A."/>
            <person name="Hensen N."/>
            <person name="Bonometti L."/>
            <person name="Westerberg I."/>
            <person name="Brannstrom I.O."/>
            <person name="Guillou S."/>
            <person name="Cros-Aarteil S."/>
            <person name="Calhoun S."/>
            <person name="Haridas S."/>
            <person name="Kuo A."/>
            <person name="Mondo S."/>
            <person name="Pangilinan J."/>
            <person name="Riley R."/>
            <person name="Labutti K."/>
            <person name="Andreopoulos B."/>
            <person name="Lipzen A."/>
            <person name="Chen C."/>
            <person name="Yanf M."/>
            <person name="Daum C."/>
            <person name="Ng V."/>
            <person name="Clum A."/>
            <person name="Ohm R."/>
            <person name="Martin F."/>
            <person name="Silar P."/>
            <person name="Natvig D."/>
            <person name="Lalanne C."/>
            <person name="Gautier V."/>
            <person name="Ament-Velasquez S.L."/>
            <person name="Kruys A."/>
            <person name="Hutchinson M.I."/>
            <person name="Powell A.J."/>
            <person name="Barry K."/>
            <person name="Miller A.N."/>
            <person name="Grigoriev I.V."/>
            <person name="Debuchy R."/>
            <person name="Gladieux P."/>
            <person name="Thoren M.H."/>
            <person name="Johannesson H."/>
        </authorList>
    </citation>
    <scope>NUCLEOTIDE SEQUENCE</scope>
    <source>
        <strain evidence="1">CBS 990.96</strain>
    </source>
</reference>
<protein>
    <recommendedName>
        <fullName evidence="3">N-acetyltransferase domain-containing protein</fullName>
    </recommendedName>
</protein>
<dbReference type="PANTHER" id="PTHR42791">
    <property type="entry name" value="GNAT FAMILY ACETYLTRANSFERASE"/>
    <property type="match status" value="1"/>
</dbReference>
<sequence>MTFQNPRIRVREARPEDRDDVIRVFYAAFDDDVMHQLMHPNGISEDDKQGFGDRTFVKAQPGKRGQPKLFVAEYFSPETHPTFDPETYPDDGSGEIVAFAKWTFHTEPRTDEEWQAEQFSAEHFGDGCDLAVVDAFIGGLNGKQKESAKGEAALFLGILGCDPKRQRLGAGSALVKFGADIADSLNLPCRLEASPMGYSVYKRLGYEALDALDMKVTETWGVKPEGRYWGANNAVDVCGPVPEGVHRTVIMRRPPKV</sequence>
<evidence type="ECO:0000313" key="2">
    <source>
        <dbReference type="Proteomes" id="UP001301958"/>
    </source>
</evidence>
<dbReference type="SUPFAM" id="SSF55729">
    <property type="entry name" value="Acyl-CoA N-acyltransferases (Nat)"/>
    <property type="match status" value="1"/>
</dbReference>
<dbReference type="Gene3D" id="3.40.630.30">
    <property type="match status" value="1"/>
</dbReference>
<keyword evidence="2" id="KW-1185">Reference proteome</keyword>